<dbReference type="InterPro" id="IPR036396">
    <property type="entry name" value="Cyt_P450_sf"/>
</dbReference>
<dbReference type="PRINTS" id="PR01689">
    <property type="entry name" value="EP450IICYP3A"/>
</dbReference>
<evidence type="ECO:0000256" key="4">
    <source>
        <dbReference type="ARBA" id="ARBA00010617"/>
    </source>
</evidence>
<evidence type="ECO:0000256" key="12">
    <source>
        <dbReference type="ARBA" id="ARBA00023136"/>
    </source>
</evidence>
<comment type="subcellular location">
    <subcellularLocation>
        <location evidence="3">Endoplasmic reticulum membrane</location>
        <topology evidence="3">Peripheral membrane protein</topology>
    </subcellularLocation>
    <subcellularLocation>
        <location evidence="2">Microsome membrane</location>
        <topology evidence="2">Peripheral membrane protein</topology>
    </subcellularLocation>
</comment>
<keyword evidence="12" id="KW-0472">Membrane</keyword>
<evidence type="ECO:0000313" key="14">
    <source>
        <dbReference type="EMBL" id="KAG0719717.1"/>
    </source>
</evidence>
<keyword evidence="13" id="KW-0732">Signal</keyword>
<dbReference type="FunFam" id="1.10.630.10:FF:000182">
    <property type="entry name" value="Cytochrome P450 3A4"/>
    <property type="match status" value="1"/>
</dbReference>
<evidence type="ECO:0000256" key="13">
    <source>
        <dbReference type="SAM" id="SignalP"/>
    </source>
</evidence>
<dbReference type="PANTHER" id="PTHR24292">
    <property type="entry name" value="CYTOCHROME P450"/>
    <property type="match status" value="1"/>
</dbReference>
<dbReference type="GO" id="GO:0005789">
    <property type="term" value="C:endoplasmic reticulum membrane"/>
    <property type="evidence" value="ECO:0007669"/>
    <property type="project" value="UniProtKB-SubCell"/>
</dbReference>
<keyword evidence="11" id="KW-0503">Monooxygenase</keyword>
<gene>
    <name evidence="14" type="primary">Cyp3a11_5</name>
    <name evidence="14" type="ORF">GWK47_049930</name>
</gene>
<dbReference type="InterPro" id="IPR001128">
    <property type="entry name" value="Cyt_P450"/>
</dbReference>
<proteinExistence type="inferred from homology"/>
<keyword evidence="8" id="KW-0492">Microsome</keyword>
<evidence type="ECO:0000256" key="10">
    <source>
        <dbReference type="ARBA" id="ARBA00023004"/>
    </source>
</evidence>
<accession>A0A8J5CU07</accession>
<dbReference type="AlphaFoldDB" id="A0A8J5CU07"/>
<comment type="caution">
    <text evidence="14">The sequence shown here is derived from an EMBL/GenBank/DDBJ whole genome shotgun (WGS) entry which is preliminary data.</text>
</comment>
<comment type="similarity">
    <text evidence="4">Belongs to the cytochrome P450 family.</text>
</comment>
<evidence type="ECO:0000256" key="6">
    <source>
        <dbReference type="ARBA" id="ARBA00022723"/>
    </source>
</evidence>
<dbReference type="PRINTS" id="PR00464">
    <property type="entry name" value="EP450II"/>
</dbReference>
<dbReference type="InterPro" id="IPR050476">
    <property type="entry name" value="Insect_CytP450_Detox"/>
</dbReference>
<dbReference type="OrthoDB" id="2789670at2759"/>
<feature type="signal peptide" evidence="13">
    <location>
        <begin position="1"/>
        <end position="22"/>
    </location>
</feature>
<evidence type="ECO:0000256" key="3">
    <source>
        <dbReference type="ARBA" id="ARBA00004406"/>
    </source>
</evidence>
<dbReference type="EMBL" id="JACEEZ010014091">
    <property type="protein sequence ID" value="KAG0719717.1"/>
    <property type="molecule type" value="Genomic_DNA"/>
</dbReference>
<feature type="chain" id="PRO_5035293153" evidence="13">
    <location>
        <begin position="23"/>
        <end position="419"/>
    </location>
</feature>
<dbReference type="Proteomes" id="UP000770661">
    <property type="component" value="Unassembled WGS sequence"/>
</dbReference>
<keyword evidence="7" id="KW-0256">Endoplasmic reticulum</keyword>
<evidence type="ECO:0000256" key="11">
    <source>
        <dbReference type="ARBA" id="ARBA00023033"/>
    </source>
</evidence>
<name>A0A8J5CU07_CHIOP</name>
<protein>
    <submittedName>
        <fullName evidence="14">Cytochrome P450 3A11</fullName>
    </submittedName>
</protein>
<keyword evidence="9" id="KW-0560">Oxidoreductase</keyword>
<keyword evidence="6" id="KW-0479">Metal-binding</keyword>
<sequence>MGVETWLLLAAVLVLLCVYSKWRHSYWSTKGVASPPALPFLGHMQSFVCGQRWLHMDKFYRQLRNHKIWGLYEFFTPALMIVDPELLKHIMVKDFDHFADRRLFGDQKGSVMSEMLANKLGEEWKDLRAVMTRTFSSGKMRGMFHLICEKADSLVSFSLKKAGKNIPVDMKDIFGRFTMDTIASCAFGIECNSLSDSKPVFIEKAEKFFNIRGLRALKMALMITMPKLHNFLGLKVDNPEIEFFTKLSKDNIAAREKGGRRGDFLDLLWRRKLPKMISALEKKLTLVAQSVLFLVAGYDTTASTLAFSAFLMAKHPQQQQRLRQELQGLIKEYGSVTYEGIMEAKYLDAVLMGPPHVADSSMAQFWEPARAGGMRTSRVKPRLTGFRIRESVWNVRLHARDYDLSYVSAQRDGSLTWKQ</sequence>
<dbReference type="GO" id="GO:0020037">
    <property type="term" value="F:heme binding"/>
    <property type="evidence" value="ECO:0007669"/>
    <property type="project" value="InterPro"/>
</dbReference>
<dbReference type="GO" id="GO:0005506">
    <property type="term" value="F:iron ion binding"/>
    <property type="evidence" value="ECO:0007669"/>
    <property type="project" value="InterPro"/>
</dbReference>
<dbReference type="SUPFAM" id="SSF48264">
    <property type="entry name" value="Cytochrome P450"/>
    <property type="match status" value="1"/>
</dbReference>
<evidence type="ECO:0000256" key="2">
    <source>
        <dbReference type="ARBA" id="ARBA00004174"/>
    </source>
</evidence>
<keyword evidence="5" id="KW-0349">Heme</keyword>
<evidence type="ECO:0000313" key="15">
    <source>
        <dbReference type="Proteomes" id="UP000770661"/>
    </source>
</evidence>
<comment type="cofactor">
    <cofactor evidence="1">
        <name>heme</name>
        <dbReference type="ChEBI" id="CHEBI:30413"/>
    </cofactor>
</comment>
<evidence type="ECO:0000256" key="9">
    <source>
        <dbReference type="ARBA" id="ARBA00023002"/>
    </source>
</evidence>
<evidence type="ECO:0000256" key="5">
    <source>
        <dbReference type="ARBA" id="ARBA00022617"/>
    </source>
</evidence>
<dbReference type="InterPro" id="IPR002402">
    <property type="entry name" value="Cyt_P450_E_grp-II"/>
</dbReference>
<dbReference type="Pfam" id="PF00067">
    <property type="entry name" value="p450"/>
    <property type="match status" value="1"/>
</dbReference>
<reference evidence="14" key="1">
    <citation type="submission" date="2020-07" db="EMBL/GenBank/DDBJ databases">
        <title>The High-quality genome of the commercially important snow crab, Chionoecetes opilio.</title>
        <authorList>
            <person name="Jeong J.-H."/>
            <person name="Ryu S."/>
        </authorList>
    </citation>
    <scope>NUCLEOTIDE SEQUENCE</scope>
    <source>
        <strain evidence="14">MADBK_172401_WGS</strain>
        <tissue evidence="14">Digestive gland</tissue>
    </source>
</reference>
<dbReference type="InterPro" id="IPR008072">
    <property type="entry name" value="Cyt_P450_E_CYP3A"/>
</dbReference>
<dbReference type="GO" id="GO:0016712">
    <property type="term" value="F:oxidoreductase activity, acting on paired donors, with incorporation or reduction of molecular oxygen, reduced flavin or flavoprotein as one donor, and incorporation of one atom of oxygen"/>
    <property type="evidence" value="ECO:0007669"/>
    <property type="project" value="InterPro"/>
</dbReference>
<evidence type="ECO:0000256" key="7">
    <source>
        <dbReference type="ARBA" id="ARBA00022824"/>
    </source>
</evidence>
<evidence type="ECO:0000256" key="8">
    <source>
        <dbReference type="ARBA" id="ARBA00022848"/>
    </source>
</evidence>
<keyword evidence="15" id="KW-1185">Reference proteome</keyword>
<keyword evidence="10" id="KW-0408">Iron</keyword>
<dbReference type="Gene3D" id="1.10.630.10">
    <property type="entry name" value="Cytochrome P450"/>
    <property type="match status" value="1"/>
</dbReference>
<evidence type="ECO:0000256" key="1">
    <source>
        <dbReference type="ARBA" id="ARBA00001971"/>
    </source>
</evidence>
<organism evidence="14 15">
    <name type="scientific">Chionoecetes opilio</name>
    <name type="common">Atlantic snow crab</name>
    <name type="synonym">Cancer opilio</name>
    <dbReference type="NCBI Taxonomy" id="41210"/>
    <lineage>
        <taxon>Eukaryota</taxon>
        <taxon>Metazoa</taxon>
        <taxon>Ecdysozoa</taxon>
        <taxon>Arthropoda</taxon>
        <taxon>Crustacea</taxon>
        <taxon>Multicrustacea</taxon>
        <taxon>Malacostraca</taxon>
        <taxon>Eumalacostraca</taxon>
        <taxon>Eucarida</taxon>
        <taxon>Decapoda</taxon>
        <taxon>Pleocyemata</taxon>
        <taxon>Brachyura</taxon>
        <taxon>Eubrachyura</taxon>
        <taxon>Majoidea</taxon>
        <taxon>Majidae</taxon>
        <taxon>Chionoecetes</taxon>
    </lineage>
</organism>
<dbReference type="PANTHER" id="PTHR24292:SF54">
    <property type="entry name" value="CYP9F3-RELATED"/>
    <property type="match status" value="1"/>
</dbReference>